<dbReference type="SMART" id="SM00829">
    <property type="entry name" value="PKS_ER"/>
    <property type="match status" value="1"/>
</dbReference>
<dbReference type="Gene3D" id="3.90.180.10">
    <property type="entry name" value="Medium-chain alcohol dehydrogenases, catalytic domain"/>
    <property type="match status" value="1"/>
</dbReference>
<dbReference type="CDD" id="cd08276">
    <property type="entry name" value="MDR7"/>
    <property type="match status" value="1"/>
</dbReference>
<dbReference type="Proteomes" id="UP001160390">
    <property type="component" value="Unassembled WGS sequence"/>
</dbReference>
<sequence>NPPKMSRRWILTGQEGFETSLEYQRDVKVPSAGELGPKDVLVELHAASLNYRELVIAGPAGINGPINPPIVPGCDGAGTVKAVGPAVQEFHVGDRVITYLASKLAERDGDDALAGLADAVLCLGQGDDGTLRSHGVFPEVGLVHAPKSLGWLPAATLTCNWTTAWNAFFGLKGHHVEPDSWVLVQGTGGVSVACLQLAAAAGANVVATTSSDEKATRLKALGAKHTVNYRTSPDSWGQEARSFTPGGRGFDFVIDIGGNETLAQSLASVRVDGLVQVVGGVGANADAVPLFSVLLHTCVVRGILAGSRTHLKEAVRFIDEKGIVPAVDDEVFELEEAKEAYRRLKEKKHFAKVVIKIDHPEA</sequence>
<organism evidence="3 4">
    <name type="scientific">Clonostachys chloroleuca</name>
    <dbReference type="NCBI Taxonomy" id="1926264"/>
    <lineage>
        <taxon>Eukaryota</taxon>
        <taxon>Fungi</taxon>
        <taxon>Dikarya</taxon>
        <taxon>Ascomycota</taxon>
        <taxon>Pezizomycotina</taxon>
        <taxon>Sordariomycetes</taxon>
        <taxon>Hypocreomycetidae</taxon>
        <taxon>Hypocreales</taxon>
        <taxon>Bionectriaceae</taxon>
        <taxon>Clonostachys</taxon>
    </lineage>
</organism>
<dbReference type="InterPro" id="IPR011032">
    <property type="entry name" value="GroES-like_sf"/>
</dbReference>
<dbReference type="PANTHER" id="PTHR45033:SF2">
    <property type="entry name" value="ZINC-TYPE ALCOHOL DEHYDROGENASE-LIKE PROTEIN C1773.06C"/>
    <property type="match status" value="1"/>
</dbReference>
<evidence type="ECO:0000259" key="2">
    <source>
        <dbReference type="SMART" id="SM00829"/>
    </source>
</evidence>
<evidence type="ECO:0000313" key="4">
    <source>
        <dbReference type="Proteomes" id="UP001160390"/>
    </source>
</evidence>
<evidence type="ECO:0000256" key="1">
    <source>
        <dbReference type="SAM" id="Coils"/>
    </source>
</evidence>
<dbReference type="SUPFAM" id="SSF51735">
    <property type="entry name" value="NAD(P)-binding Rossmann-fold domains"/>
    <property type="match status" value="1"/>
</dbReference>
<comment type="caution">
    <text evidence="3">The sequence shown here is derived from an EMBL/GenBank/DDBJ whole genome shotgun (WGS) entry which is preliminary data.</text>
</comment>
<keyword evidence="1" id="KW-0175">Coiled coil</keyword>
<dbReference type="AlphaFoldDB" id="A0AA35LPQ1"/>
<evidence type="ECO:0000313" key="3">
    <source>
        <dbReference type="EMBL" id="CAI6014272.1"/>
    </source>
</evidence>
<dbReference type="Pfam" id="PF08240">
    <property type="entry name" value="ADH_N"/>
    <property type="match status" value="1"/>
</dbReference>
<dbReference type="PANTHER" id="PTHR45033">
    <property type="match status" value="1"/>
</dbReference>
<dbReference type="GO" id="GO:0016491">
    <property type="term" value="F:oxidoreductase activity"/>
    <property type="evidence" value="ECO:0007669"/>
    <property type="project" value="InterPro"/>
</dbReference>
<keyword evidence="4" id="KW-1185">Reference proteome</keyword>
<dbReference type="InterPro" id="IPR013149">
    <property type="entry name" value="ADH-like_C"/>
</dbReference>
<dbReference type="InterPro" id="IPR020843">
    <property type="entry name" value="ER"/>
</dbReference>
<dbReference type="InterPro" id="IPR036291">
    <property type="entry name" value="NAD(P)-bd_dom_sf"/>
</dbReference>
<dbReference type="Gene3D" id="3.40.50.720">
    <property type="entry name" value="NAD(P)-binding Rossmann-like Domain"/>
    <property type="match status" value="1"/>
</dbReference>
<dbReference type="Pfam" id="PF00107">
    <property type="entry name" value="ADH_zinc_N"/>
    <property type="match status" value="1"/>
</dbReference>
<name>A0AA35LPQ1_9HYPO</name>
<reference evidence="3" key="1">
    <citation type="submission" date="2023-01" db="EMBL/GenBank/DDBJ databases">
        <authorList>
            <person name="Piombo E."/>
        </authorList>
    </citation>
    <scope>NUCLEOTIDE SEQUENCE</scope>
</reference>
<dbReference type="EMBL" id="CABFNP030000426">
    <property type="protein sequence ID" value="CAI6014272.1"/>
    <property type="molecule type" value="Genomic_DNA"/>
</dbReference>
<feature type="coiled-coil region" evidence="1">
    <location>
        <begin position="327"/>
        <end position="354"/>
    </location>
</feature>
<proteinExistence type="predicted"/>
<dbReference type="InterPro" id="IPR052711">
    <property type="entry name" value="Zinc_ADH-like"/>
</dbReference>
<dbReference type="InterPro" id="IPR013154">
    <property type="entry name" value="ADH-like_N"/>
</dbReference>
<feature type="non-terminal residue" evidence="3">
    <location>
        <position position="1"/>
    </location>
</feature>
<dbReference type="SUPFAM" id="SSF50129">
    <property type="entry name" value="GroES-like"/>
    <property type="match status" value="1"/>
</dbReference>
<gene>
    <name evidence="3" type="ORF">CCHLO57077_00011363</name>
</gene>
<protein>
    <recommendedName>
        <fullName evidence="2">Enoyl reductase (ER) domain-containing protein</fullName>
    </recommendedName>
</protein>
<feature type="domain" description="Enoyl reductase (ER)" evidence="2">
    <location>
        <begin position="16"/>
        <end position="355"/>
    </location>
</feature>
<accession>A0AA35LPQ1</accession>